<evidence type="ECO:0000256" key="2">
    <source>
        <dbReference type="ARBA" id="ARBA00022723"/>
    </source>
</evidence>
<dbReference type="SMART" id="SM00661">
    <property type="entry name" value="RPOL9"/>
    <property type="match status" value="1"/>
</dbReference>
<keyword evidence="2" id="KW-0479">Metal-binding</keyword>
<keyword evidence="4" id="KW-0804">Transcription</keyword>
<evidence type="ECO:0000256" key="3">
    <source>
        <dbReference type="ARBA" id="ARBA00022833"/>
    </source>
</evidence>
<evidence type="ECO:0000259" key="6">
    <source>
        <dbReference type="SMART" id="SM00661"/>
    </source>
</evidence>
<dbReference type="PROSITE" id="PS01030">
    <property type="entry name" value="RNA_POL_M_15KD"/>
    <property type="match status" value="1"/>
</dbReference>
<dbReference type="InterPro" id="IPR019761">
    <property type="entry name" value="DNA-dir_RNA_pol-M_15_CS"/>
</dbReference>
<sequence>MQFCDECGSMMHTAGDTWVCRSCENEAPRDSRAEAAMATQDRQRDDGAPAVVDATKGTTETVREPCPADDCDSDRAHYEMMPKPGGSYEVRLFTCAECGRKWRES</sequence>
<reference evidence="7" key="1">
    <citation type="submission" date="2022-09" db="EMBL/GenBank/DDBJ databases">
        <title>Diverse halophilic archaea isolated from saline environments.</title>
        <authorList>
            <person name="Cui H.-L."/>
        </authorList>
    </citation>
    <scope>NUCLEOTIDE SEQUENCE</scope>
    <source>
        <strain evidence="7">ZS-35-S2</strain>
    </source>
</reference>
<dbReference type="Proteomes" id="UP001057580">
    <property type="component" value="Chromosome"/>
</dbReference>
<evidence type="ECO:0000256" key="5">
    <source>
        <dbReference type="SAM" id="MobiDB-lite"/>
    </source>
</evidence>
<evidence type="ECO:0000256" key="1">
    <source>
        <dbReference type="ARBA" id="ARBA00008925"/>
    </source>
</evidence>
<keyword evidence="7" id="KW-0240">DNA-directed RNA polymerase</keyword>
<dbReference type="InterPro" id="IPR001529">
    <property type="entry name" value="Zn_ribbon_RPB9"/>
</dbReference>
<dbReference type="EMBL" id="CP104003">
    <property type="protein sequence ID" value="UWM53272.1"/>
    <property type="molecule type" value="Genomic_DNA"/>
</dbReference>
<evidence type="ECO:0000313" key="8">
    <source>
        <dbReference type="Proteomes" id="UP001057580"/>
    </source>
</evidence>
<gene>
    <name evidence="7" type="ORF">N0B31_14110</name>
</gene>
<dbReference type="AlphaFoldDB" id="A0A9E7R0G5"/>
<feature type="region of interest" description="Disordered" evidence="5">
    <location>
        <begin position="31"/>
        <end position="68"/>
    </location>
</feature>
<dbReference type="KEGG" id="ssai:N0B31_14110"/>
<keyword evidence="8" id="KW-1185">Reference proteome</keyword>
<dbReference type="RefSeq" id="WP_260592266.1">
    <property type="nucleotide sequence ID" value="NZ_CP104003.1"/>
</dbReference>
<feature type="domain" description="DNA-directed RNA polymerase II subunit RPB9-like zinc ribbon" evidence="6">
    <location>
        <begin position="2"/>
        <end position="52"/>
    </location>
</feature>
<comment type="similarity">
    <text evidence="1">Belongs to the archaeal RpoM/eukaryotic RPA12/RPB9/RPC11 RNA polymerase family.</text>
</comment>
<evidence type="ECO:0000313" key="7">
    <source>
        <dbReference type="EMBL" id="UWM53272.1"/>
    </source>
</evidence>
<dbReference type="GO" id="GO:0000428">
    <property type="term" value="C:DNA-directed RNA polymerase complex"/>
    <property type="evidence" value="ECO:0007669"/>
    <property type="project" value="UniProtKB-KW"/>
</dbReference>
<protein>
    <submittedName>
        <fullName evidence="7">DNA-directed RNA polymerase subunit M</fullName>
    </submittedName>
</protein>
<dbReference type="GO" id="GO:0006351">
    <property type="term" value="P:DNA-templated transcription"/>
    <property type="evidence" value="ECO:0007669"/>
    <property type="project" value="InterPro"/>
</dbReference>
<dbReference type="GeneID" id="74943578"/>
<accession>A0A9E7R0G5</accession>
<dbReference type="GO" id="GO:0046872">
    <property type="term" value="F:metal ion binding"/>
    <property type="evidence" value="ECO:0007669"/>
    <property type="project" value="UniProtKB-KW"/>
</dbReference>
<keyword evidence="3" id="KW-0862">Zinc</keyword>
<dbReference type="Pfam" id="PF02150">
    <property type="entry name" value="Zn_ribbon_RPB9"/>
    <property type="match status" value="1"/>
</dbReference>
<name>A0A9E7R0G5_9EURY</name>
<proteinExistence type="inferred from homology"/>
<organism evidence="7 8">
    <name type="scientific">Salinirubellus salinus</name>
    <dbReference type="NCBI Taxonomy" id="1364945"/>
    <lineage>
        <taxon>Archaea</taxon>
        <taxon>Methanobacteriati</taxon>
        <taxon>Methanobacteriota</taxon>
        <taxon>Stenosarchaea group</taxon>
        <taxon>Halobacteria</taxon>
        <taxon>Halobacteriales</taxon>
        <taxon>Natronomonadaceae</taxon>
        <taxon>Salinirubellus</taxon>
    </lineage>
</organism>
<evidence type="ECO:0000256" key="4">
    <source>
        <dbReference type="ARBA" id="ARBA00023163"/>
    </source>
</evidence>